<evidence type="ECO:0000256" key="13">
    <source>
        <dbReference type="RuleBase" id="RU003785"/>
    </source>
</evidence>
<dbReference type="InterPro" id="IPR039657">
    <property type="entry name" value="Dimethylallyltransferase"/>
</dbReference>
<feature type="binding site" evidence="10">
    <location>
        <begin position="9"/>
        <end position="14"/>
    </location>
    <ligand>
        <name>substrate</name>
    </ligand>
</feature>
<keyword evidence="4 10" id="KW-0808">Transferase</keyword>
<dbReference type="GO" id="GO:0005524">
    <property type="term" value="F:ATP binding"/>
    <property type="evidence" value="ECO:0007669"/>
    <property type="project" value="UniProtKB-UniRule"/>
</dbReference>
<evidence type="ECO:0000256" key="10">
    <source>
        <dbReference type="HAMAP-Rule" id="MF_00185"/>
    </source>
</evidence>
<evidence type="ECO:0000256" key="1">
    <source>
        <dbReference type="ARBA" id="ARBA00001946"/>
    </source>
</evidence>
<dbReference type="OrthoDB" id="9776390at2"/>
<comment type="caution">
    <text evidence="14">The sequence shown here is derived from an EMBL/GenBank/DDBJ whole genome shotgun (WGS) entry which is preliminary data.</text>
</comment>
<dbReference type="Gene3D" id="1.10.20.140">
    <property type="match status" value="1"/>
</dbReference>
<name>A0A6P2C3T2_9ACTN</name>
<evidence type="ECO:0000256" key="9">
    <source>
        <dbReference type="ARBA" id="ARBA00049563"/>
    </source>
</evidence>
<dbReference type="HAMAP" id="MF_00185">
    <property type="entry name" value="IPP_trans"/>
    <property type="match status" value="1"/>
</dbReference>
<comment type="similarity">
    <text evidence="3 10 13">Belongs to the IPP transferase family.</text>
</comment>
<comment type="subunit">
    <text evidence="10">Monomer.</text>
</comment>
<evidence type="ECO:0000256" key="4">
    <source>
        <dbReference type="ARBA" id="ARBA00022679"/>
    </source>
</evidence>
<feature type="site" description="Interaction with substrate tRNA" evidence="10">
    <location>
        <position position="98"/>
    </location>
</feature>
<keyword evidence="8 10" id="KW-0460">Magnesium</keyword>
<comment type="caution">
    <text evidence="10">Lacks conserved residue(s) required for the propagation of feature annotation.</text>
</comment>
<dbReference type="Proteomes" id="UP000460272">
    <property type="component" value="Unassembled WGS sequence"/>
</dbReference>
<organism evidence="14 15">
    <name type="scientific">Trebonia kvetii</name>
    <dbReference type="NCBI Taxonomy" id="2480626"/>
    <lineage>
        <taxon>Bacteria</taxon>
        <taxon>Bacillati</taxon>
        <taxon>Actinomycetota</taxon>
        <taxon>Actinomycetes</taxon>
        <taxon>Streptosporangiales</taxon>
        <taxon>Treboniaceae</taxon>
        <taxon>Trebonia</taxon>
    </lineage>
</organism>
<dbReference type="GO" id="GO:0052381">
    <property type="term" value="F:tRNA dimethylallyltransferase activity"/>
    <property type="evidence" value="ECO:0007669"/>
    <property type="project" value="UniProtKB-UniRule"/>
</dbReference>
<dbReference type="GO" id="GO:0006400">
    <property type="term" value="P:tRNA modification"/>
    <property type="evidence" value="ECO:0007669"/>
    <property type="project" value="TreeGrafter"/>
</dbReference>
<dbReference type="InterPro" id="IPR018022">
    <property type="entry name" value="IPT"/>
</dbReference>
<comment type="function">
    <text evidence="2 10 12">Catalyzes the transfer of a dimethylallyl group onto the adenine at position 37 in tRNAs that read codons beginning with uridine, leading to the formation of N6-(dimethylallyl)adenosine (i(6)A).</text>
</comment>
<evidence type="ECO:0000256" key="8">
    <source>
        <dbReference type="ARBA" id="ARBA00022842"/>
    </source>
</evidence>
<evidence type="ECO:0000256" key="2">
    <source>
        <dbReference type="ARBA" id="ARBA00003213"/>
    </source>
</evidence>
<accession>A0A6P2C3T2</accession>
<evidence type="ECO:0000256" key="6">
    <source>
        <dbReference type="ARBA" id="ARBA00022741"/>
    </source>
</evidence>
<dbReference type="SUPFAM" id="SSF52540">
    <property type="entry name" value="P-loop containing nucleoside triphosphate hydrolases"/>
    <property type="match status" value="1"/>
</dbReference>
<evidence type="ECO:0000313" key="15">
    <source>
        <dbReference type="Proteomes" id="UP000460272"/>
    </source>
</evidence>
<dbReference type="EMBL" id="RPFW01000001">
    <property type="protein sequence ID" value="TVZ06082.1"/>
    <property type="molecule type" value="Genomic_DNA"/>
</dbReference>
<dbReference type="PANTHER" id="PTHR11088:SF60">
    <property type="entry name" value="TRNA DIMETHYLALLYLTRANSFERASE"/>
    <property type="match status" value="1"/>
</dbReference>
<comment type="cofactor">
    <cofactor evidence="1 10">
        <name>Mg(2+)</name>
        <dbReference type="ChEBI" id="CHEBI:18420"/>
    </cofactor>
</comment>
<evidence type="ECO:0000313" key="14">
    <source>
        <dbReference type="EMBL" id="TVZ06082.1"/>
    </source>
</evidence>
<evidence type="ECO:0000256" key="12">
    <source>
        <dbReference type="RuleBase" id="RU003784"/>
    </source>
</evidence>
<proteinExistence type="inferred from homology"/>
<dbReference type="NCBIfam" id="TIGR00174">
    <property type="entry name" value="miaA"/>
    <property type="match status" value="1"/>
</dbReference>
<evidence type="ECO:0000256" key="5">
    <source>
        <dbReference type="ARBA" id="ARBA00022694"/>
    </source>
</evidence>
<dbReference type="EC" id="2.5.1.75" evidence="10"/>
<dbReference type="RefSeq" id="WP_145850836.1">
    <property type="nucleotide sequence ID" value="NZ_RPFW01000001.1"/>
</dbReference>
<evidence type="ECO:0000256" key="11">
    <source>
        <dbReference type="RuleBase" id="RU003783"/>
    </source>
</evidence>
<dbReference type="Pfam" id="PF01715">
    <property type="entry name" value="IPPT"/>
    <property type="match status" value="1"/>
</dbReference>
<evidence type="ECO:0000256" key="7">
    <source>
        <dbReference type="ARBA" id="ARBA00022840"/>
    </source>
</evidence>
<sequence>MLIAVVGPTAAGKSDLGVELALAMNGEVINADSMQLYRGMDIGTAKLTAEERKGVPHHLLDVWDVTTPASVAEYQELADAAIADIEARGKVPVLVGGSGLYIRAALGDLEFPGTDEGIRERLEAELAVTGPAPLYARLKEADPLAAQAILPTNGRRIVRALEVIELSGRPFSATMPGYDAGRPAIQIGVQVDRPELDRRIDARVDRMWAAGFDDEVRHLAAHGLRDGRTASRALGYQQMLRHLDGEWTLDQARDETARTTRRFARRQESWFRRDPRVRWLASGDGLAVRALSEIALGTGS</sequence>
<reference evidence="14 15" key="1">
    <citation type="submission" date="2018-11" db="EMBL/GenBank/DDBJ databases">
        <title>Trebonia kvetii gen.nov., sp.nov., a novel acidophilic actinobacterium, and proposal of the new actinobacterial family Treboniaceae fam. nov.</title>
        <authorList>
            <person name="Rapoport D."/>
            <person name="Sagova-Mareckova M."/>
            <person name="Sedlacek I."/>
            <person name="Provaznik J."/>
            <person name="Kralova S."/>
            <person name="Pavlinic D."/>
            <person name="Benes V."/>
            <person name="Kopecky J."/>
        </authorList>
    </citation>
    <scope>NUCLEOTIDE SEQUENCE [LARGE SCALE GENOMIC DNA]</scope>
    <source>
        <strain evidence="14 15">15Tr583</strain>
    </source>
</reference>
<dbReference type="Gene3D" id="3.40.50.300">
    <property type="entry name" value="P-loop containing nucleotide triphosphate hydrolases"/>
    <property type="match status" value="1"/>
</dbReference>
<keyword evidence="6 10" id="KW-0547">Nucleotide-binding</keyword>
<dbReference type="FunFam" id="1.10.20.140:FF:000001">
    <property type="entry name" value="tRNA dimethylallyltransferase"/>
    <property type="match status" value="1"/>
</dbReference>
<evidence type="ECO:0000256" key="3">
    <source>
        <dbReference type="ARBA" id="ARBA00005842"/>
    </source>
</evidence>
<keyword evidence="7 10" id="KW-0067">ATP-binding</keyword>
<feature type="site" description="Interaction with substrate tRNA" evidence="10">
    <location>
        <position position="119"/>
    </location>
</feature>
<feature type="binding site" evidence="10">
    <location>
        <begin position="7"/>
        <end position="14"/>
    </location>
    <ligand>
        <name>ATP</name>
        <dbReference type="ChEBI" id="CHEBI:30616"/>
    </ligand>
</feature>
<keyword evidence="15" id="KW-1185">Reference proteome</keyword>
<dbReference type="PANTHER" id="PTHR11088">
    <property type="entry name" value="TRNA DIMETHYLALLYLTRANSFERASE"/>
    <property type="match status" value="1"/>
</dbReference>
<comment type="catalytic activity">
    <reaction evidence="9 10 11">
        <text>adenosine(37) in tRNA + dimethylallyl diphosphate = N(6)-dimethylallyladenosine(37) in tRNA + diphosphate</text>
        <dbReference type="Rhea" id="RHEA:26482"/>
        <dbReference type="Rhea" id="RHEA-COMP:10162"/>
        <dbReference type="Rhea" id="RHEA-COMP:10375"/>
        <dbReference type="ChEBI" id="CHEBI:33019"/>
        <dbReference type="ChEBI" id="CHEBI:57623"/>
        <dbReference type="ChEBI" id="CHEBI:74411"/>
        <dbReference type="ChEBI" id="CHEBI:74415"/>
        <dbReference type="EC" id="2.5.1.75"/>
    </reaction>
</comment>
<keyword evidence="5 10" id="KW-0819">tRNA processing</keyword>
<dbReference type="InterPro" id="IPR027417">
    <property type="entry name" value="P-loop_NTPase"/>
</dbReference>
<dbReference type="AlphaFoldDB" id="A0A6P2C3T2"/>
<gene>
    <name evidence="10 14" type="primary">miaA</name>
    <name evidence="14" type="ORF">EAS64_01085</name>
</gene>
<feature type="region of interest" description="Interaction with substrate tRNA" evidence="10">
    <location>
        <begin position="32"/>
        <end position="35"/>
    </location>
</feature>
<protein>
    <recommendedName>
        <fullName evidence="10">tRNA dimethylallyltransferase</fullName>
        <ecNumber evidence="10">2.5.1.75</ecNumber>
    </recommendedName>
    <alternativeName>
        <fullName evidence="10">Dimethylallyl diphosphate:tRNA dimethylallyltransferase</fullName>
        <shortName evidence="10">DMAPP:tRNA dimethylallyltransferase</shortName>
        <shortName evidence="10">DMATase</shortName>
    </alternativeName>
    <alternativeName>
        <fullName evidence="10">Isopentenyl-diphosphate:tRNA isopentenyltransferase</fullName>
        <shortName evidence="10">IPP transferase</shortName>
        <shortName evidence="10">IPPT</shortName>
        <shortName evidence="10">IPTase</shortName>
    </alternativeName>
</protein>